<dbReference type="PRINTS" id="PR00070">
    <property type="entry name" value="DHFR"/>
</dbReference>
<dbReference type="OrthoDB" id="9804315at2"/>
<evidence type="ECO:0000259" key="8">
    <source>
        <dbReference type="PROSITE" id="PS51330"/>
    </source>
</evidence>
<gene>
    <name evidence="9" type="ORF">CXP39_01570</name>
</gene>
<dbReference type="GO" id="GO:0004146">
    <property type="term" value="F:dihydrofolate reductase activity"/>
    <property type="evidence" value="ECO:0007669"/>
    <property type="project" value="UniProtKB-EC"/>
</dbReference>
<accession>A0A2K9C8Y5</accession>
<evidence type="ECO:0000256" key="4">
    <source>
        <dbReference type="ARBA" id="ARBA00022563"/>
    </source>
</evidence>
<evidence type="ECO:0000313" key="9">
    <source>
        <dbReference type="EMBL" id="AUF83485.1"/>
    </source>
</evidence>
<evidence type="ECO:0000256" key="5">
    <source>
        <dbReference type="ARBA" id="ARBA00022857"/>
    </source>
</evidence>
<evidence type="ECO:0000256" key="3">
    <source>
        <dbReference type="ARBA" id="ARBA00012856"/>
    </source>
</evidence>
<dbReference type="PANTHER" id="PTHR48069">
    <property type="entry name" value="DIHYDROFOLATE REDUCTASE"/>
    <property type="match status" value="1"/>
</dbReference>
<evidence type="ECO:0000256" key="7">
    <source>
        <dbReference type="RuleBase" id="RU004474"/>
    </source>
</evidence>
<dbReference type="InterPro" id="IPR024072">
    <property type="entry name" value="DHFR-like_dom_sf"/>
</dbReference>
<dbReference type="UniPathway" id="UPA00077">
    <property type="reaction ID" value="UER00158"/>
</dbReference>
<evidence type="ECO:0000256" key="2">
    <source>
        <dbReference type="ARBA" id="ARBA00009539"/>
    </source>
</evidence>
<dbReference type="InterPro" id="IPR017925">
    <property type="entry name" value="DHFR_CS"/>
</dbReference>
<dbReference type="GO" id="GO:0006730">
    <property type="term" value="P:one-carbon metabolic process"/>
    <property type="evidence" value="ECO:0007669"/>
    <property type="project" value="UniProtKB-KW"/>
</dbReference>
<dbReference type="EMBL" id="CP025257">
    <property type="protein sequence ID" value="AUF83485.1"/>
    <property type="molecule type" value="Genomic_DNA"/>
</dbReference>
<reference evidence="9 10" key="1">
    <citation type="submission" date="2017-12" db="EMBL/GenBank/DDBJ databases">
        <title>Mesoplasma syrphidae YJS, Complete Genome.</title>
        <authorList>
            <person name="Knight T.F."/>
            <person name="Citino T."/>
            <person name="Rubinstein R."/>
            <person name="Neuschaefer Z."/>
        </authorList>
    </citation>
    <scope>NUCLEOTIDE SEQUENCE [LARGE SCALE GENOMIC DNA]</scope>
    <source>
        <strain evidence="9 10">YJS</strain>
    </source>
</reference>
<dbReference type="SUPFAM" id="SSF53597">
    <property type="entry name" value="Dihydrofolate reductase-like"/>
    <property type="match status" value="1"/>
</dbReference>
<dbReference type="RefSeq" id="WP_027048157.1">
    <property type="nucleotide sequence ID" value="NZ_CP025257.1"/>
</dbReference>
<protein>
    <recommendedName>
        <fullName evidence="3">dihydrofolate reductase</fullName>
        <ecNumber evidence="3">1.5.1.3</ecNumber>
    </recommendedName>
</protein>
<sequence length="167" mass="19547">MIKLIWAQTCDGVIGKENKLPWSIKSEMDYFRKTTLNQAVLMGSATFVGMGSKALKNRLNYVLTREPSRFEKNANENLVFIKDPQILIDKYLHNPDQDLYVIGGAQVFQIFFDNCDELLRSIIKKPYLGDVYMPQFNYNKFSKVRQNDYEEFTVEIYKRVQNGKTSY</sequence>
<feature type="domain" description="DHFR" evidence="8">
    <location>
        <begin position="1"/>
        <end position="167"/>
    </location>
</feature>
<name>A0A2K9C8Y5_9MOLU</name>
<keyword evidence="6" id="KW-0560">Oxidoreductase</keyword>
<proteinExistence type="inferred from homology"/>
<evidence type="ECO:0000256" key="6">
    <source>
        <dbReference type="ARBA" id="ARBA00023002"/>
    </source>
</evidence>
<organism evidence="9 10">
    <name type="scientific">Mesoplasma syrphidae</name>
    <dbReference type="NCBI Taxonomy" id="225999"/>
    <lineage>
        <taxon>Bacteria</taxon>
        <taxon>Bacillati</taxon>
        <taxon>Mycoplasmatota</taxon>
        <taxon>Mollicutes</taxon>
        <taxon>Entomoplasmatales</taxon>
        <taxon>Entomoplasmataceae</taxon>
        <taxon>Mesoplasma</taxon>
    </lineage>
</organism>
<evidence type="ECO:0000256" key="1">
    <source>
        <dbReference type="ARBA" id="ARBA00004903"/>
    </source>
</evidence>
<dbReference type="AlphaFoldDB" id="A0A2K9C8Y5"/>
<dbReference type="InterPro" id="IPR012259">
    <property type="entry name" value="DHFR"/>
</dbReference>
<comment type="pathway">
    <text evidence="1">Cofactor biosynthesis; tetrahydrofolate biosynthesis; 5,6,7,8-tetrahydrofolate from 7,8-dihydrofolate: step 1/1.</text>
</comment>
<dbReference type="CDD" id="cd00209">
    <property type="entry name" value="DHFR"/>
    <property type="match status" value="1"/>
</dbReference>
<keyword evidence="4" id="KW-0554">One-carbon metabolism</keyword>
<dbReference type="EC" id="1.5.1.3" evidence="3"/>
<dbReference type="GO" id="GO:0046655">
    <property type="term" value="P:folic acid metabolic process"/>
    <property type="evidence" value="ECO:0007669"/>
    <property type="project" value="TreeGrafter"/>
</dbReference>
<dbReference type="GO" id="GO:0050661">
    <property type="term" value="F:NADP binding"/>
    <property type="evidence" value="ECO:0007669"/>
    <property type="project" value="InterPro"/>
</dbReference>
<dbReference type="KEGG" id="msyr:CXP39_01570"/>
<keyword evidence="10" id="KW-1185">Reference proteome</keyword>
<evidence type="ECO:0000313" key="10">
    <source>
        <dbReference type="Proteomes" id="UP000233419"/>
    </source>
</evidence>
<dbReference type="GO" id="GO:0005829">
    <property type="term" value="C:cytosol"/>
    <property type="evidence" value="ECO:0007669"/>
    <property type="project" value="TreeGrafter"/>
</dbReference>
<dbReference type="Pfam" id="PF00186">
    <property type="entry name" value="DHFR_1"/>
    <property type="match status" value="1"/>
</dbReference>
<dbReference type="InterPro" id="IPR001796">
    <property type="entry name" value="DHFR_dom"/>
</dbReference>
<dbReference type="PROSITE" id="PS51330">
    <property type="entry name" value="DHFR_2"/>
    <property type="match status" value="1"/>
</dbReference>
<dbReference type="Proteomes" id="UP000233419">
    <property type="component" value="Chromosome"/>
</dbReference>
<comment type="similarity">
    <text evidence="2 7">Belongs to the dihydrofolate reductase family.</text>
</comment>
<dbReference type="Gene3D" id="3.40.430.10">
    <property type="entry name" value="Dihydrofolate Reductase, subunit A"/>
    <property type="match status" value="1"/>
</dbReference>
<dbReference type="GO" id="GO:0046452">
    <property type="term" value="P:dihydrofolate metabolic process"/>
    <property type="evidence" value="ECO:0007669"/>
    <property type="project" value="TreeGrafter"/>
</dbReference>
<dbReference type="PANTHER" id="PTHR48069:SF3">
    <property type="entry name" value="DIHYDROFOLATE REDUCTASE"/>
    <property type="match status" value="1"/>
</dbReference>
<dbReference type="GO" id="GO:0046654">
    <property type="term" value="P:tetrahydrofolate biosynthetic process"/>
    <property type="evidence" value="ECO:0007669"/>
    <property type="project" value="UniProtKB-UniPathway"/>
</dbReference>
<keyword evidence="5" id="KW-0521">NADP</keyword>
<dbReference type="PROSITE" id="PS00075">
    <property type="entry name" value="DHFR_1"/>
    <property type="match status" value="1"/>
</dbReference>